<name>A0A255GFU7_9ACTN</name>
<feature type="compositionally biased region" description="Polar residues" evidence="9">
    <location>
        <begin position="349"/>
        <end position="360"/>
    </location>
</feature>
<evidence type="ECO:0000256" key="4">
    <source>
        <dbReference type="ARBA" id="ARBA00022741"/>
    </source>
</evidence>
<evidence type="ECO:0000256" key="5">
    <source>
        <dbReference type="ARBA" id="ARBA00022777"/>
    </source>
</evidence>
<dbReference type="CDD" id="cd06577">
    <property type="entry name" value="PASTA_pknB"/>
    <property type="match status" value="4"/>
</dbReference>
<dbReference type="GO" id="GO:0004674">
    <property type="term" value="F:protein serine/threonine kinase activity"/>
    <property type="evidence" value="ECO:0007669"/>
    <property type="project" value="UniProtKB-KW"/>
</dbReference>
<dbReference type="PROSITE" id="PS00108">
    <property type="entry name" value="PROTEIN_KINASE_ST"/>
    <property type="match status" value="1"/>
</dbReference>
<feature type="transmembrane region" description="Helical" evidence="10">
    <location>
        <begin position="426"/>
        <end position="448"/>
    </location>
</feature>
<dbReference type="Proteomes" id="UP000215896">
    <property type="component" value="Unassembled WGS sequence"/>
</dbReference>
<evidence type="ECO:0000256" key="8">
    <source>
        <dbReference type="ARBA" id="ARBA00048679"/>
    </source>
</evidence>
<evidence type="ECO:0000259" key="11">
    <source>
        <dbReference type="PROSITE" id="PS50011"/>
    </source>
</evidence>
<comment type="catalytic activity">
    <reaction evidence="7">
        <text>L-threonyl-[protein] + ATP = O-phospho-L-threonyl-[protein] + ADP + H(+)</text>
        <dbReference type="Rhea" id="RHEA:46608"/>
        <dbReference type="Rhea" id="RHEA-COMP:11060"/>
        <dbReference type="Rhea" id="RHEA-COMP:11605"/>
        <dbReference type="ChEBI" id="CHEBI:15378"/>
        <dbReference type="ChEBI" id="CHEBI:30013"/>
        <dbReference type="ChEBI" id="CHEBI:30616"/>
        <dbReference type="ChEBI" id="CHEBI:61977"/>
        <dbReference type="ChEBI" id="CHEBI:456216"/>
        <dbReference type="EC" id="2.7.11.1"/>
    </reaction>
</comment>
<dbReference type="EMBL" id="NMVO01000012">
    <property type="protein sequence ID" value="OYO14738.1"/>
    <property type="molecule type" value="Genomic_DNA"/>
</dbReference>
<dbReference type="AlphaFoldDB" id="A0A255GFU7"/>
<feature type="domain" description="PASTA" evidence="12">
    <location>
        <begin position="516"/>
        <end position="583"/>
    </location>
</feature>
<keyword evidence="10" id="KW-1133">Transmembrane helix</keyword>
<dbReference type="Pfam" id="PF03793">
    <property type="entry name" value="PASTA"/>
    <property type="match status" value="4"/>
</dbReference>
<reference evidence="13 14" key="1">
    <citation type="submission" date="2017-07" db="EMBL/GenBank/DDBJ databases">
        <title>Draft whole genome sequences of clinical Proprionibacteriaceae strains.</title>
        <authorList>
            <person name="Bernier A.-M."/>
            <person name="Bernard K."/>
            <person name="Domingo M.-C."/>
        </authorList>
    </citation>
    <scope>NUCLEOTIDE SEQUENCE [LARGE SCALE GENOMIC DNA]</scope>
    <source>
        <strain evidence="13 14">NML 030167</strain>
    </source>
</reference>
<dbReference type="InterPro" id="IPR008271">
    <property type="entry name" value="Ser/Thr_kinase_AS"/>
</dbReference>
<feature type="domain" description="PASTA" evidence="12">
    <location>
        <begin position="650"/>
        <end position="714"/>
    </location>
</feature>
<keyword evidence="14" id="KW-1185">Reference proteome</keyword>
<evidence type="ECO:0000256" key="9">
    <source>
        <dbReference type="SAM" id="MobiDB-lite"/>
    </source>
</evidence>
<evidence type="ECO:0000313" key="13">
    <source>
        <dbReference type="EMBL" id="OYO14738.1"/>
    </source>
</evidence>
<dbReference type="CDD" id="cd14014">
    <property type="entry name" value="STKc_PknB_like"/>
    <property type="match status" value="1"/>
</dbReference>
<accession>A0A255GFU7</accession>
<evidence type="ECO:0000256" key="7">
    <source>
        <dbReference type="ARBA" id="ARBA00047899"/>
    </source>
</evidence>
<feature type="compositionally biased region" description="Acidic residues" evidence="9">
    <location>
        <begin position="393"/>
        <end position="406"/>
    </location>
</feature>
<feature type="domain" description="PASTA" evidence="12">
    <location>
        <begin position="449"/>
        <end position="515"/>
    </location>
</feature>
<evidence type="ECO:0000256" key="6">
    <source>
        <dbReference type="ARBA" id="ARBA00022840"/>
    </source>
</evidence>
<evidence type="ECO:0000256" key="10">
    <source>
        <dbReference type="SAM" id="Phobius"/>
    </source>
</evidence>
<dbReference type="FunFam" id="1.10.510.10:FF:000021">
    <property type="entry name" value="Serine/threonine protein kinase"/>
    <property type="match status" value="1"/>
</dbReference>
<evidence type="ECO:0000259" key="12">
    <source>
        <dbReference type="PROSITE" id="PS51178"/>
    </source>
</evidence>
<feature type="domain" description="PASTA" evidence="12">
    <location>
        <begin position="584"/>
        <end position="649"/>
    </location>
</feature>
<dbReference type="SMART" id="SM00740">
    <property type="entry name" value="PASTA"/>
    <property type="match status" value="4"/>
</dbReference>
<evidence type="ECO:0000256" key="1">
    <source>
        <dbReference type="ARBA" id="ARBA00012513"/>
    </source>
</evidence>
<comment type="caution">
    <text evidence="13">The sequence shown here is derived from an EMBL/GenBank/DDBJ whole genome shotgun (WGS) entry which is preliminary data.</text>
</comment>
<evidence type="ECO:0000313" key="14">
    <source>
        <dbReference type="Proteomes" id="UP000215896"/>
    </source>
</evidence>
<sequence length="714" mass="75667">MSDPLVGCVLDGRYQVLQRLARGGMATVYRALDTRLDRIVAVKVMHEGLGDDRDFARKFDREARAAARLCHPNVVSVFDQGHDHDRPYIVMEFVAGCTMRRVISRDAPLPPQRCLELIDHVLSALSAAHENNLVHRDIKPENILLSDRGQLKVADFGLARAITAQTATATQGMLIGTVSYLPPELVLHGKADTRSDVYSTGVVLFEMLTGSKPHTGETPIQVAYAHVHNEIPSPSTRVHTSWRTSRDGIPPYVDALVRAATQREPDRRPRDARQLQQMVRRALKALSAGVMNDQLLTAEFSRSYADLENTEPLDWGTPVSPTVIEPAEPPTPKDALHASERVPVGPATSGRSGVTASSISAGGVNVDSPSMLDAYETFDVPDREPVAALPLPTDEDGEVSEDDGSGEDGGYAGSERVAQRPVRRRGALVALVLLVLAGVVGGGGWWLLDGRYVAAPTIAGQPQAVAAQAVSAAGLQLTTEQAYSETVPAGQVMSTDPVAGADVVRGGELHAVISRGPERFDMPKVTGMGRQEATSALTAANLSVGKVGEEWDEQAPAGQVTSASVEPGTKLKRGDKVDLVISKGPKPIPITNYSRRSASDAQDKLESAGFTVEVRTENSKTVPAGQVISQSPGSGTGRKGDKITLVRSLGPVMVAVPEVKAMSVADATAAMQKAGFTVQSKPSDTYLGLGFVASTDPGAGAKAPEGSTITLLLV</sequence>
<organism evidence="13 14">
    <name type="scientific">Enemella evansiae</name>
    <dbReference type="NCBI Taxonomy" id="2016499"/>
    <lineage>
        <taxon>Bacteria</taxon>
        <taxon>Bacillati</taxon>
        <taxon>Actinomycetota</taxon>
        <taxon>Actinomycetes</taxon>
        <taxon>Propionibacteriales</taxon>
        <taxon>Propionibacteriaceae</taxon>
        <taxon>Enemella</taxon>
    </lineage>
</organism>
<keyword evidence="4" id="KW-0547">Nucleotide-binding</keyword>
<keyword evidence="5 13" id="KW-0418">Kinase</keyword>
<gene>
    <name evidence="13" type="ORF">CGZ94_09255</name>
</gene>
<feature type="domain" description="Protein kinase" evidence="11">
    <location>
        <begin position="14"/>
        <end position="283"/>
    </location>
</feature>
<proteinExistence type="predicted"/>
<dbReference type="GO" id="GO:0005524">
    <property type="term" value="F:ATP binding"/>
    <property type="evidence" value="ECO:0007669"/>
    <property type="project" value="UniProtKB-KW"/>
</dbReference>
<dbReference type="Pfam" id="PF00069">
    <property type="entry name" value="Pkinase"/>
    <property type="match status" value="1"/>
</dbReference>
<keyword evidence="3" id="KW-0808">Transferase</keyword>
<keyword evidence="6" id="KW-0067">ATP-binding</keyword>
<dbReference type="InterPro" id="IPR005543">
    <property type="entry name" value="PASTA_dom"/>
</dbReference>
<dbReference type="EC" id="2.7.11.1" evidence="1"/>
<protein>
    <recommendedName>
        <fullName evidence="1">non-specific serine/threonine protein kinase</fullName>
        <ecNumber evidence="1">2.7.11.1</ecNumber>
    </recommendedName>
</protein>
<dbReference type="Gene3D" id="3.30.200.20">
    <property type="entry name" value="Phosphorylase Kinase, domain 1"/>
    <property type="match status" value="1"/>
</dbReference>
<keyword evidence="10" id="KW-0472">Membrane</keyword>
<feature type="region of interest" description="Disordered" evidence="9">
    <location>
        <begin position="310"/>
        <end position="366"/>
    </location>
</feature>
<dbReference type="PANTHER" id="PTHR43289:SF34">
    <property type="entry name" value="SERINE_THREONINE-PROTEIN KINASE YBDM-RELATED"/>
    <property type="match status" value="1"/>
</dbReference>
<comment type="catalytic activity">
    <reaction evidence="8">
        <text>L-seryl-[protein] + ATP = O-phospho-L-seryl-[protein] + ADP + H(+)</text>
        <dbReference type="Rhea" id="RHEA:17989"/>
        <dbReference type="Rhea" id="RHEA-COMP:9863"/>
        <dbReference type="Rhea" id="RHEA-COMP:11604"/>
        <dbReference type="ChEBI" id="CHEBI:15378"/>
        <dbReference type="ChEBI" id="CHEBI:29999"/>
        <dbReference type="ChEBI" id="CHEBI:30616"/>
        <dbReference type="ChEBI" id="CHEBI:83421"/>
        <dbReference type="ChEBI" id="CHEBI:456216"/>
        <dbReference type="EC" id="2.7.11.1"/>
    </reaction>
</comment>
<dbReference type="PROSITE" id="PS50011">
    <property type="entry name" value="PROTEIN_KINASE_DOM"/>
    <property type="match status" value="1"/>
</dbReference>
<evidence type="ECO:0000256" key="2">
    <source>
        <dbReference type="ARBA" id="ARBA00022527"/>
    </source>
</evidence>
<dbReference type="SUPFAM" id="SSF54184">
    <property type="entry name" value="Penicillin-binding protein 2x (pbp-2x), c-terminal domain"/>
    <property type="match status" value="1"/>
</dbReference>
<feature type="region of interest" description="Disordered" evidence="9">
    <location>
        <begin position="386"/>
        <end position="417"/>
    </location>
</feature>
<dbReference type="SMART" id="SM00220">
    <property type="entry name" value="S_TKc"/>
    <property type="match status" value="1"/>
</dbReference>
<keyword evidence="10" id="KW-0812">Transmembrane</keyword>
<evidence type="ECO:0000256" key="3">
    <source>
        <dbReference type="ARBA" id="ARBA00022679"/>
    </source>
</evidence>
<dbReference type="PANTHER" id="PTHR43289">
    <property type="entry name" value="MITOGEN-ACTIVATED PROTEIN KINASE KINASE KINASE 20-RELATED"/>
    <property type="match status" value="1"/>
</dbReference>
<dbReference type="GO" id="GO:0045717">
    <property type="term" value="P:negative regulation of fatty acid biosynthetic process"/>
    <property type="evidence" value="ECO:0007669"/>
    <property type="project" value="UniProtKB-ARBA"/>
</dbReference>
<dbReference type="Gene3D" id="1.10.510.10">
    <property type="entry name" value="Transferase(Phosphotransferase) domain 1"/>
    <property type="match status" value="1"/>
</dbReference>
<keyword evidence="2 13" id="KW-0723">Serine/threonine-protein kinase</keyword>
<dbReference type="PROSITE" id="PS51178">
    <property type="entry name" value="PASTA"/>
    <property type="match status" value="4"/>
</dbReference>
<dbReference type="FunFam" id="3.30.200.20:FF:000035">
    <property type="entry name" value="Serine/threonine protein kinase Stk1"/>
    <property type="match status" value="1"/>
</dbReference>
<dbReference type="SUPFAM" id="SSF56112">
    <property type="entry name" value="Protein kinase-like (PK-like)"/>
    <property type="match status" value="1"/>
</dbReference>
<dbReference type="InterPro" id="IPR011009">
    <property type="entry name" value="Kinase-like_dom_sf"/>
</dbReference>
<dbReference type="InterPro" id="IPR000719">
    <property type="entry name" value="Prot_kinase_dom"/>
</dbReference>
<dbReference type="Gene3D" id="3.30.10.20">
    <property type="match status" value="4"/>
</dbReference>